<keyword evidence="1" id="KW-0732">Signal</keyword>
<keyword evidence="3" id="KW-1185">Reference proteome</keyword>
<dbReference type="AlphaFoldDB" id="G2LKV8"/>
<name>G2LKV8_CHLTF</name>
<gene>
    <name evidence="2" type="ordered locus">Cabther_B0311</name>
</gene>
<dbReference type="HOGENOM" id="CLU_1164250_0_0_0"/>
<evidence type="ECO:0000313" key="2">
    <source>
        <dbReference type="EMBL" id="AEP13313.1"/>
    </source>
</evidence>
<sequence>MTRHLKLACAFALAVALATAAWFPLSGHRVSAQGAQAAQLMPRGDVKINGNPAAGSMAVASGSRITTGKTGYAILSIANVGQFYMGDNSEIVVNFLADRVRIELVAGILRCIKSSGSLVQVFSTRCTHIDVIKGNVAMFGGPEASAPTIETIGEAQARDYPENAYIRFDSTGMDDFRCAVFDCAVSASPALPVIPPVAPVIGANPGVLATVVAAGVIGGIIPIITTGQDDAPVSPVRP</sequence>
<organism evidence="2 3">
    <name type="scientific">Chloracidobacterium thermophilum (strain B)</name>
    <dbReference type="NCBI Taxonomy" id="981222"/>
    <lineage>
        <taxon>Bacteria</taxon>
        <taxon>Pseudomonadati</taxon>
        <taxon>Acidobacteriota</taxon>
        <taxon>Terriglobia</taxon>
        <taxon>Terriglobales</taxon>
        <taxon>Acidobacteriaceae</taxon>
        <taxon>Chloracidobacterium</taxon>
    </lineage>
</organism>
<proteinExistence type="predicted"/>
<dbReference type="Proteomes" id="UP000006791">
    <property type="component" value="Chromosome 2"/>
</dbReference>
<evidence type="ECO:0008006" key="4">
    <source>
        <dbReference type="Google" id="ProtNLM"/>
    </source>
</evidence>
<feature type="chain" id="PRO_5003432548" description="FecR protein domain-containing protein" evidence="1">
    <location>
        <begin position="21"/>
        <end position="238"/>
    </location>
</feature>
<reference evidence="2 3" key="1">
    <citation type="journal article" date="2012" name="Environ. Microbiol.">
        <title>Complete genome of Candidatus Chloracidobacterium thermophilum, a chlorophyll-based photoheterotroph belonging to the phylum Acidobacteria.</title>
        <authorList>
            <person name="Garcia Costas A.M."/>
            <person name="Liu Z."/>
            <person name="Tomsho L.P."/>
            <person name="Schuster S.C."/>
            <person name="Ward D.M."/>
            <person name="Bryant D.A."/>
        </authorList>
    </citation>
    <scope>NUCLEOTIDE SEQUENCE [LARGE SCALE GENOMIC DNA]</scope>
    <source>
        <strain evidence="2 3">B</strain>
    </source>
</reference>
<accession>G2LKV8</accession>
<evidence type="ECO:0000313" key="3">
    <source>
        <dbReference type="Proteomes" id="UP000006791"/>
    </source>
</evidence>
<dbReference type="OrthoDB" id="9914792at2"/>
<protein>
    <recommendedName>
        <fullName evidence="4">FecR protein domain-containing protein</fullName>
    </recommendedName>
</protein>
<feature type="signal peptide" evidence="1">
    <location>
        <begin position="1"/>
        <end position="20"/>
    </location>
</feature>
<dbReference type="STRING" id="981222.Cabther_B0311"/>
<dbReference type="KEGG" id="ctm:Cabther_B0311"/>
<dbReference type="EMBL" id="CP002515">
    <property type="protein sequence ID" value="AEP13313.1"/>
    <property type="molecule type" value="Genomic_DNA"/>
</dbReference>
<dbReference type="RefSeq" id="WP_014101051.1">
    <property type="nucleotide sequence ID" value="NC_016025.1"/>
</dbReference>
<evidence type="ECO:0000256" key="1">
    <source>
        <dbReference type="SAM" id="SignalP"/>
    </source>
</evidence>